<accession>A0AAV6VRN4</accession>
<sequence length="215" mass="23521">MSLMVKNIKYIIITKTVLGVANSAHFVPKVAPCSSDPIARPDDKWRVYCSAPGRTTKGGNGMRKRCGGLCVGCWKDVCCTFLKRGEEDLKKSYSTHKRSRPDFSSLVFNQAKVLITNLLLPRTYKLKYVTGHTEPGLYSTRTSCNHLSTPCLHRSACPATICARGEKSGIPTSAAFLTSLAPSQKEGYFIASPPSSLQTSRLADQTGETRLLKNS</sequence>
<evidence type="ECO:0000313" key="1">
    <source>
        <dbReference type="EMBL" id="KAG8199294.1"/>
    </source>
</evidence>
<evidence type="ECO:0008006" key="3">
    <source>
        <dbReference type="Google" id="ProtNLM"/>
    </source>
</evidence>
<dbReference type="EMBL" id="JAFNEN010000028">
    <property type="protein sequence ID" value="KAG8199294.1"/>
    <property type="molecule type" value="Genomic_DNA"/>
</dbReference>
<name>A0AAV6VRN4_9ARAC</name>
<keyword evidence="2" id="KW-1185">Reference proteome</keyword>
<gene>
    <name evidence="1" type="ORF">JTE90_011762</name>
</gene>
<proteinExistence type="predicted"/>
<comment type="caution">
    <text evidence="1">The sequence shown here is derived from an EMBL/GenBank/DDBJ whole genome shotgun (WGS) entry which is preliminary data.</text>
</comment>
<evidence type="ECO:0000313" key="2">
    <source>
        <dbReference type="Proteomes" id="UP000827092"/>
    </source>
</evidence>
<protein>
    <recommendedName>
        <fullName evidence="3">Secreted protein</fullName>
    </recommendedName>
</protein>
<reference evidence="1 2" key="1">
    <citation type="journal article" date="2022" name="Nat. Ecol. Evol.">
        <title>A masculinizing supergene underlies an exaggerated male reproductive morph in a spider.</title>
        <authorList>
            <person name="Hendrickx F."/>
            <person name="De Corte Z."/>
            <person name="Sonet G."/>
            <person name="Van Belleghem S.M."/>
            <person name="Kostlbacher S."/>
            <person name="Vangestel C."/>
        </authorList>
    </citation>
    <scope>NUCLEOTIDE SEQUENCE [LARGE SCALE GENOMIC DNA]</scope>
    <source>
        <strain evidence="1">W744_W776</strain>
    </source>
</reference>
<organism evidence="1 2">
    <name type="scientific">Oedothorax gibbosus</name>
    <dbReference type="NCBI Taxonomy" id="931172"/>
    <lineage>
        <taxon>Eukaryota</taxon>
        <taxon>Metazoa</taxon>
        <taxon>Ecdysozoa</taxon>
        <taxon>Arthropoda</taxon>
        <taxon>Chelicerata</taxon>
        <taxon>Arachnida</taxon>
        <taxon>Araneae</taxon>
        <taxon>Araneomorphae</taxon>
        <taxon>Entelegynae</taxon>
        <taxon>Araneoidea</taxon>
        <taxon>Linyphiidae</taxon>
        <taxon>Erigoninae</taxon>
        <taxon>Oedothorax</taxon>
    </lineage>
</organism>
<dbReference type="AlphaFoldDB" id="A0AAV6VRN4"/>
<dbReference type="Proteomes" id="UP000827092">
    <property type="component" value="Unassembled WGS sequence"/>
</dbReference>